<dbReference type="CDD" id="cd06257">
    <property type="entry name" value="DnaJ"/>
    <property type="match status" value="1"/>
</dbReference>
<sequence length="273" mass="29713">MEDDPLLDDIDQTIAIADVLLEDRRRINNHVDCDPAAVKRQYRRLALLANPDRTSVFGADNAYRLVSNAYAVLSDPAKKSIYDAEMHVANSTAGTIATADAISSLKPFYPSSSPVTTGDSRGTACPSCCHVHEVSREYVNRALRCPNCRRAFQAAELSALPPVVPGTDMYYCSWGFFPLGYLGEPNLFASGAPDVKKPVTTSKKTVVKKKVGCPRNSSASAQLWGNAYNCTGGVVIVKNEEAKIGSESEVHKVDDYFISFRDVNAAEDILDNL</sequence>
<evidence type="ECO:0000259" key="1">
    <source>
        <dbReference type="PROSITE" id="PS50076"/>
    </source>
</evidence>
<dbReference type="SUPFAM" id="SSF46565">
    <property type="entry name" value="Chaperone J-domain"/>
    <property type="match status" value="1"/>
</dbReference>
<dbReference type="Gene3D" id="1.10.287.110">
    <property type="entry name" value="DnaJ domain"/>
    <property type="match status" value="1"/>
</dbReference>
<dbReference type="Pfam" id="PF00226">
    <property type="entry name" value="DnaJ"/>
    <property type="match status" value="1"/>
</dbReference>
<dbReference type="PROSITE" id="PS00636">
    <property type="entry name" value="DNAJ_1"/>
    <property type="match status" value="1"/>
</dbReference>
<reference evidence="2 3" key="1">
    <citation type="submission" date="2023-10" db="EMBL/GenBank/DDBJ databases">
        <title>Chromosome-scale genome assembly provides insights into flower coloration mechanisms of Canna indica.</title>
        <authorList>
            <person name="Li C."/>
        </authorList>
    </citation>
    <scope>NUCLEOTIDE SEQUENCE [LARGE SCALE GENOMIC DNA]</scope>
    <source>
        <tissue evidence="2">Flower</tissue>
    </source>
</reference>
<dbReference type="InterPro" id="IPR053052">
    <property type="entry name" value="Imprinting_Balance_Reg"/>
</dbReference>
<evidence type="ECO:0000313" key="3">
    <source>
        <dbReference type="Proteomes" id="UP001327560"/>
    </source>
</evidence>
<dbReference type="Proteomes" id="UP001327560">
    <property type="component" value="Chromosome 3"/>
</dbReference>
<protein>
    <recommendedName>
        <fullName evidence="1">J domain-containing protein</fullName>
    </recommendedName>
</protein>
<dbReference type="PANTHER" id="PTHR45496">
    <property type="entry name" value="CHAPERONE DNAJ-DOMAIN SUPERFAMILY PROTEIN"/>
    <property type="match status" value="1"/>
</dbReference>
<dbReference type="PANTHER" id="PTHR45496:SF1">
    <property type="entry name" value="CHAPERONE DNAJ-DOMAIN SUPERFAMILY PROTEIN"/>
    <property type="match status" value="1"/>
</dbReference>
<gene>
    <name evidence="2" type="ORF">Cni_G10213</name>
</gene>
<organism evidence="2 3">
    <name type="scientific">Canna indica</name>
    <name type="common">Indian-shot</name>
    <dbReference type="NCBI Taxonomy" id="4628"/>
    <lineage>
        <taxon>Eukaryota</taxon>
        <taxon>Viridiplantae</taxon>
        <taxon>Streptophyta</taxon>
        <taxon>Embryophyta</taxon>
        <taxon>Tracheophyta</taxon>
        <taxon>Spermatophyta</taxon>
        <taxon>Magnoliopsida</taxon>
        <taxon>Liliopsida</taxon>
        <taxon>Zingiberales</taxon>
        <taxon>Cannaceae</taxon>
        <taxon>Canna</taxon>
    </lineage>
</organism>
<dbReference type="InterPro" id="IPR036869">
    <property type="entry name" value="J_dom_sf"/>
</dbReference>
<dbReference type="EMBL" id="CP136892">
    <property type="protein sequence ID" value="WOL01497.1"/>
    <property type="molecule type" value="Genomic_DNA"/>
</dbReference>
<dbReference type="AlphaFoldDB" id="A0AAQ3K401"/>
<proteinExistence type="predicted"/>
<evidence type="ECO:0000313" key="2">
    <source>
        <dbReference type="EMBL" id="WOL01497.1"/>
    </source>
</evidence>
<dbReference type="InterPro" id="IPR018253">
    <property type="entry name" value="DnaJ_domain_CS"/>
</dbReference>
<dbReference type="InterPro" id="IPR001623">
    <property type="entry name" value="DnaJ_domain"/>
</dbReference>
<dbReference type="GO" id="GO:0005783">
    <property type="term" value="C:endoplasmic reticulum"/>
    <property type="evidence" value="ECO:0007669"/>
    <property type="project" value="UniProtKB-ARBA"/>
</dbReference>
<keyword evidence="3" id="KW-1185">Reference proteome</keyword>
<dbReference type="PROSITE" id="PS50076">
    <property type="entry name" value="DNAJ_2"/>
    <property type="match status" value="1"/>
</dbReference>
<dbReference type="SMART" id="SM00271">
    <property type="entry name" value="DnaJ"/>
    <property type="match status" value="1"/>
</dbReference>
<accession>A0AAQ3K401</accession>
<feature type="domain" description="J" evidence="1">
    <location>
        <begin position="9"/>
        <end position="86"/>
    </location>
</feature>
<name>A0AAQ3K401_9LILI</name>